<dbReference type="Pfam" id="PF02464">
    <property type="entry name" value="CinA"/>
    <property type="match status" value="1"/>
</dbReference>
<dbReference type="KEGG" id="pary:A4V02_07665"/>
<dbReference type="EMBL" id="CP015402">
    <property type="protein sequence ID" value="ANU63613.1"/>
    <property type="molecule type" value="Genomic_DNA"/>
</dbReference>
<dbReference type="RefSeq" id="WP_068960920.1">
    <property type="nucleotide sequence ID" value="NZ_CAJTAP010000038.1"/>
</dbReference>
<keyword evidence="3" id="KW-1185">Reference proteome</keyword>
<sequence length="165" mass="17203">MNETSYLSPEIEAKAVFDILQQRNITISTAESCTGGNIAHYITLISGSSEVFMGGIVSYSNDVKHRVLGVSESALATYGAVSRPVVEQMAEGACRVCATDCAVATSGIAGPGGAVPGKPVGTVWIAARCHGTTESRLFHFSGNRSDIINQATACALSLLHSLILK</sequence>
<dbReference type="STRING" id="1796646.A4V02_07665"/>
<dbReference type="Proteomes" id="UP000186351">
    <property type="component" value="Chromosome"/>
</dbReference>
<reference evidence="3" key="1">
    <citation type="submission" date="2016-04" db="EMBL/GenBank/DDBJ databases">
        <title>Complete Genome Sequences of Twelve Strains of a Stable Defined Moderately Diverse Mouse Microbiota 2 (sDMDMm2).</title>
        <authorList>
            <person name="Uchimura Y."/>
            <person name="Wyss M."/>
            <person name="Brugiroux S."/>
            <person name="Limenitakis J.P."/>
            <person name="Stecher B."/>
            <person name="McCoy K.D."/>
            <person name="Macpherson A.J."/>
        </authorList>
    </citation>
    <scope>NUCLEOTIDE SEQUENCE [LARGE SCALE GENOMIC DNA]</scope>
    <source>
        <strain evidence="3">YL27</strain>
    </source>
</reference>
<gene>
    <name evidence="2" type="ORF">A4V02_07665</name>
</gene>
<evidence type="ECO:0000313" key="2">
    <source>
        <dbReference type="EMBL" id="ANU63613.1"/>
    </source>
</evidence>
<dbReference type="InterPro" id="IPR036653">
    <property type="entry name" value="CinA-like_C"/>
</dbReference>
<evidence type="ECO:0000259" key="1">
    <source>
        <dbReference type="Pfam" id="PF02464"/>
    </source>
</evidence>
<evidence type="ECO:0000313" key="3">
    <source>
        <dbReference type="Proteomes" id="UP000186351"/>
    </source>
</evidence>
<dbReference type="OrthoDB" id="9801454at2"/>
<accession>A0A1Z2XIN9</accession>
<feature type="domain" description="CinA C-terminal" evidence="1">
    <location>
        <begin position="13"/>
        <end position="162"/>
    </location>
</feature>
<protein>
    <submittedName>
        <fullName evidence="2">Competence protein</fullName>
    </submittedName>
</protein>
<name>A0A1B1S9Z4_9BACT</name>
<dbReference type="NCBIfam" id="TIGR00199">
    <property type="entry name" value="PncC_domain"/>
    <property type="match status" value="1"/>
</dbReference>
<dbReference type="SUPFAM" id="SSF142433">
    <property type="entry name" value="CinA-like"/>
    <property type="match status" value="1"/>
</dbReference>
<organism evidence="2 3">
    <name type="scientific">Muribaculum intestinale</name>
    <dbReference type="NCBI Taxonomy" id="1796646"/>
    <lineage>
        <taxon>Bacteria</taxon>
        <taxon>Pseudomonadati</taxon>
        <taxon>Bacteroidota</taxon>
        <taxon>Bacteroidia</taxon>
        <taxon>Bacteroidales</taxon>
        <taxon>Muribaculaceae</taxon>
        <taxon>Muribaculum</taxon>
    </lineage>
</organism>
<dbReference type="InterPro" id="IPR008136">
    <property type="entry name" value="CinA_C"/>
</dbReference>
<dbReference type="GeneID" id="65536734"/>
<accession>A0A1B1S9Z4</accession>
<proteinExistence type="predicted"/>
<dbReference type="Gene3D" id="3.90.950.20">
    <property type="entry name" value="CinA-like"/>
    <property type="match status" value="1"/>
</dbReference>
<dbReference type="AlphaFoldDB" id="A0A1B1S9Z4"/>